<feature type="compositionally biased region" description="Basic and acidic residues" evidence="1">
    <location>
        <begin position="15"/>
        <end position="27"/>
    </location>
</feature>
<dbReference type="PANTHER" id="PTHR48445:SF1">
    <property type="entry name" value="OS02G0782100 PROTEIN"/>
    <property type="match status" value="1"/>
</dbReference>
<accession>A0A7J0FIP5</accession>
<evidence type="ECO:0000313" key="2">
    <source>
        <dbReference type="EMBL" id="GFY98551.1"/>
    </source>
</evidence>
<dbReference type="OrthoDB" id="2192888at2759"/>
<evidence type="ECO:0000256" key="1">
    <source>
        <dbReference type="SAM" id="MobiDB-lite"/>
    </source>
</evidence>
<dbReference type="AlphaFoldDB" id="A0A7J0FIP5"/>
<name>A0A7J0FIP5_9ERIC</name>
<dbReference type="EMBL" id="BJWL01000012">
    <property type="protein sequence ID" value="GFY98551.1"/>
    <property type="molecule type" value="Genomic_DNA"/>
</dbReference>
<dbReference type="PANTHER" id="PTHR48445">
    <property type="entry name" value="OS02G0782100 PROTEIN"/>
    <property type="match status" value="1"/>
</dbReference>
<protein>
    <submittedName>
        <fullName evidence="2">ARM repeat superfamily protein</fullName>
    </submittedName>
</protein>
<reference evidence="2 3" key="1">
    <citation type="submission" date="2019-07" db="EMBL/GenBank/DDBJ databases">
        <title>De Novo Assembly of kiwifruit Actinidia rufa.</title>
        <authorList>
            <person name="Sugita-Konishi S."/>
            <person name="Sato K."/>
            <person name="Mori E."/>
            <person name="Abe Y."/>
            <person name="Kisaki G."/>
            <person name="Hamano K."/>
            <person name="Suezawa K."/>
            <person name="Otani M."/>
            <person name="Fukuda T."/>
            <person name="Manabe T."/>
            <person name="Gomi K."/>
            <person name="Tabuchi M."/>
            <person name="Akimitsu K."/>
            <person name="Kataoka I."/>
        </authorList>
    </citation>
    <scope>NUCLEOTIDE SEQUENCE [LARGE SCALE GENOMIC DNA]</scope>
    <source>
        <strain evidence="3">cv. Fuchu</strain>
    </source>
</reference>
<sequence length="159" mass="18331">MRVKKCGLDAGKAVMPEEHMPQSREDELMAELIRASILDHGEPPSATSSQQQQLSLTELSERTRSLPEDLFDKLEDEPLDWQKTRREGRSRRGKCHLTLILMEGDEQQEGKWGCEEKGTLEPHAYWPLDLKMMSRRPEKRTVARKGMASVVKMTKKLEE</sequence>
<organism evidence="2 3">
    <name type="scientific">Actinidia rufa</name>
    <dbReference type="NCBI Taxonomy" id="165716"/>
    <lineage>
        <taxon>Eukaryota</taxon>
        <taxon>Viridiplantae</taxon>
        <taxon>Streptophyta</taxon>
        <taxon>Embryophyta</taxon>
        <taxon>Tracheophyta</taxon>
        <taxon>Spermatophyta</taxon>
        <taxon>Magnoliopsida</taxon>
        <taxon>eudicotyledons</taxon>
        <taxon>Gunneridae</taxon>
        <taxon>Pentapetalae</taxon>
        <taxon>asterids</taxon>
        <taxon>Ericales</taxon>
        <taxon>Actinidiaceae</taxon>
        <taxon>Actinidia</taxon>
    </lineage>
</organism>
<feature type="region of interest" description="Disordered" evidence="1">
    <location>
        <begin position="1"/>
        <end position="67"/>
    </location>
</feature>
<keyword evidence="3" id="KW-1185">Reference proteome</keyword>
<feature type="compositionally biased region" description="Low complexity" evidence="1">
    <location>
        <begin position="47"/>
        <end position="58"/>
    </location>
</feature>
<gene>
    <name evidence="2" type="ORF">Acr_12g0010920</name>
</gene>
<comment type="caution">
    <text evidence="2">The sequence shown here is derived from an EMBL/GenBank/DDBJ whole genome shotgun (WGS) entry which is preliminary data.</text>
</comment>
<evidence type="ECO:0000313" key="3">
    <source>
        <dbReference type="Proteomes" id="UP000585474"/>
    </source>
</evidence>
<dbReference type="Proteomes" id="UP000585474">
    <property type="component" value="Unassembled WGS sequence"/>
</dbReference>
<proteinExistence type="predicted"/>